<dbReference type="AlphaFoldDB" id="A0A3E2VDA2"/>
<dbReference type="PRINTS" id="PR00032">
    <property type="entry name" value="HTHARAC"/>
</dbReference>
<evidence type="ECO:0000256" key="3">
    <source>
        <dbReference type="ARBA" id="ARBA00023163"/>
    </source>
</evidence>
<dbReference type="InterPro" id="IPR018060">
    <property type="entry name" value="HTH_AraC"/>
</dbReference>
<dbReference type="PANTHER" id="PTHR43280">
    <property type="entry name" value="ARAC-FAMILY TRANSCRIPTIONAL REGULATOR"/>
    <property type="match status" value="1"/>
</dbReference>
<dbReference type="SUPFAM" id="SSF46689">
    <property type="entry name" value="Homeodomain-like"/>
    <property type="match status" value="2"/>
</dbReference>
<evidence type="ECO:0000256" key="1">
    <source>
        <dbReference type="ARBA" id="ARBA00023015"/>
    </source>
</evidence>
<dbReference type="PROSITE" id="PS01124">
    <property type="entry name" value="HTH_ARAC_FAMILY_2"/>
    <property type="match status" value="1"/>
</dbReference>
<organism evidence="4 5">
    <name type="scientific">Enterocloster citroniae</name>
    <dbReference type="NCBI Taxonomy" id="358743"/>
    <lineage>
        <taxon>Bacteria</taxon>
        <taxon>Bacillati</taxon>
        <taxon>Bacillota</taxon>
        <taxon>Clostridia</taxon>
        <taxon>Lachnospirales</taxon>
        <taxon>Lachnospiraceae</taxon>
        <taxon>Enterocloster</taxon>
    </lineage>
</organism>
<dbReference type="Pfam" id="PF12833">
    <property type="entry name" value="HTH_18"/>
    <property type="match status" value="1"/>
</dbReference>
<comment type="caution">
    <text evidence="4">The sequence shown here is derived from an EMBL/GenBank/DDBJ whole genome shotgun (WGS) entry which is preliminary data.</text>
</comment>
<dbReference type="InterPro" id="IPR020449">
    <property type="entry name" value="Tscrpt_reg_AraC-type_HTH"/>
</dbReference>
<keyword evidence="3" id="KW-0804">Transcription</keyword>
<dbReference type="InterPro" id="IPR009057">
    <property type="entry name" value="Homeodomain-like_sf"/>
</dbReference>
<dbReference type="EMBL" id="WQPS01000117">
    <property type="protein sequence ID" value="MBT9813041.1"/>
    <property type="molecule type" value="Genomic_DNA"/>
</dbReference>
<keyword evidence="1" id="KW-0805">Transcription regulation</keyword>
<evidence type="ECO:0000313" key="5">
    <source>
        <dbReference type="Proteomes" id="UP000708338"/>
    </source>
</evidence>
<protein>
    <submittedName>
        <fullName evidence="4">Helix-turn-helix domain-containing protein</fullName>
    </submittedName>
</protein>
<dbReference type="PANTHER" id="PTHR43280:SF34">
    <property type="entry name" value="ARAC-FAMILY TRANSCRIPTIONAL REGULATOR"/>
    <property type="match status" value="1"/>
</dbReference>
<dbReference type="SMART" id="SM00342">
    <property type="entry name" value="HTH_ARAC"/>
    <property type="match status" value="1"/>
</dbReference>
<dbReference type="Proteomes" id="UP000708338">
    <property type="component" value="Unassembled WGS sequence"/>
</dbReference>
<evidence type="ECO:0000313" key="4">
    <source>
        <dbReference type="EMBL" id="MBT9813041.1"/>
    </source>
</evidence>
<name>A0A3E2VDA2_9FIRM</name>
<dbReference type="GO" id="GO:0003700">
    <property type="term" value="F:DNA-binding transcription factor activity"/>
    <property type="evidence" value="ECO:0007669"/>
    <property type="project" value="InterPro"/>
</dbReference>
<dbReference type="GO" id="GO:0043565">
    <property type="term" value="F:sequence-specific DNA binding"/>
    <property type="evidence" value="ECO:0007669"/>
    <property type="project" value="InterPro"/>
</dbReference>
<accession>A0A3E2VDA2</accession>
<dbReference type="PROSITE" id="PS00041">
    <property type="entry name" value="HTH_ARAC_FAMILY_1"/>
    <property type="match status" value="1"/>
</dbReference>
<dbReference type="Gene3D" id="1.10.10.60">
    <property type="entry name" value="Homeodomain-like"/>
    <property type="match status" value="2"/>
</dbReference>
<sequence length="410" mass="47421">MNTDVLTLFSQIIQAHHMNCLQIEPDFSNLYKADMELRCKLYSDYDYRGLEYFIQQNCREAEIVKMVDDFSLTIYILRIGQTSISPVLQDVIMLMGPVMETPPSLTDIRRIMADKKLPENLLRELQAFYNNVPVPSDLKALESTLLTIADNLFARNHILRLIPEEGGLSFETSPGSLTLNERPSIAMSSIEERYEVEETMLDAITCGDQDKAGRYYSLFKTYRITPRTENALINRKNMMIIFNTLCRKSVQKGHVHPVYIDDLSTRFAIRINQARSMSELDSIDNDMVHKYCLLVRNHSMKNYSQIVQRCITYTDFHYAEPLTLAFFADMCHVTKSYLSSLFKKETGSNLTDYIHGVRIRHSLQLLNSTTLPIHVVANGCGYTDVNYFIKIFKRIHGISPKQYRNQMHKD</sequence>
<gene>
    <name evidence="4" type="ORF">GPL26_26045</name>
</gene>
<reference evidence="4" key="1">
    <citation type="journal article" date="2021" name="Gut Microbes">
        <title>A synthetic consortium of 100 gut commensals modulates the composition and function in a colon model of the microbiome of elderly subjects.</title>
        <authorList>
            <person name="Perez M."/>
            <person name="Ntemiri A."/>
            <person name="Tan H."/>
            <person name="Harris H.M.B."/>
            <person name="Roager H.M."/>
            <person name="Ribiere C."/>
            <person name="O'Toole P.W."/>
        </authorList>
    </citation>
    <scope>NUCLEOTIDE SEQUENCE</scope>
    <source>
        <strain evidence="4">MCC335</strain>
    </source>
</reference>
<dbReference type="InterPro" id="IPR018062">
    <property type="entry name" value="HTH_AraC-typ_CS"/>
</dbReference>
<evidence type="ECO:0000256" key="2">
    <source>
        <dbReference type="ARBA" id="ARBA00023125"/>
    </source>
</evidence>
<dbReference type="RefSeq" id="WP_007870216.1">
    <property type="nucleotide sequence ID" value="NZ_CABJDD010000007.1"/>
</dbReference>
<keyword evidence="2" id="KW-0238">DNA-binding</keyword>
<proteinExistence type="predicted"/>